<sequence length="52" mass="5900">MENFVDIEVRHGCNNSWLKIQEGNIHLSKVLEGLELEVDSIPAPKDSMTFKS</sequence>
<dbReference type="AlphaFoldDB" id="A0AAP0Q2F6"/>
<organism evidence="1 2">
    <name type="scientific">Stephania yunnanensis</name>
    <dbReference type="NCBI Taxonomy" id="152371"/>
    <lineage>
        <taxon>Eukaryota</taxon>
        <taxon>Viridiplantae</taxon>
        <taxon>Streptophyta</taxon>
        <taxon>Embryophyta</taxon>
        <taxon>Tracheophyta</taxon>
        <taxon>Spermatophyta</taxon>
        <taxon>Magnoliopsida</taxon>
        <taxon>Ranunculales</taxon>
        <taxon>Menispermaceae</taxon>
        <taxon>Menispermoideae</taxon>
        <taxon>Cissampelideae</taxon>
        <taxon>Stephania</taxon>
    </lineage>
</organism>
<proteinExistence type="predicted"/>
<dbReference type="Proteomes" id="UP001420932">
    <property type="component" value="Unassembled WGS sequence"/>
</dbReference>
<protein>
    <submittedName>
        <fullName evidence="1">Uncharacterized protein</fullName>
    </submittedName>
</protein>
<gene>
    <name evidence="1" type="ORF">Syun_004336</name>
</gene>
<keyword evidence="2" id="KW-1185">Reference proteome</keyword>
<reference evidence="1 2" key="1">
    <citation type="submission" date="2024-01" db="EMBL/GenBank/DDBJ databases">
        <title>Genome assemblies of Stephania.</title>
        <authorList>
            <person name="Yang L."/>
        </authorList>
    </citation>
    <scope>NUCLEOTIDE SEQUENCE [LARGE SCALE GENOMIC DNA]</scope>
    <source>
        <strain evidence="1">YNDBR</strain>
        <tissue evidence="1">Leaf</tissue>
    </source>
</reference>
<evidence type="ECO:0000313" key="1">
    <source>
        <dbReference type="EMBL" id="KAK9163434.1"/>
    </source>
</evidence>
<dbReference type="EMBL" id="JBBNAF010000002">
    <property type="protein sequence ID" value="KAK9163434.1"/>
    <property type="molecule type" value="Genomic_DNA"/>
</dbReference>
<comment type="caution">
    <text evidence="1">The sequence shown here is derived from an EMBL/GenBank/DDBJ whole genome shotgun (WGS) entry which is preliminary data.</text>
</comment>
<name>A0AAP0Q2F6_9MAGN</name>
<accession>A0AAP0Q2F6</accession>
<evidence type="ECO:0000313" key="2">
    <source>
        <dbReference type="Proteomes" id="UP001420932"/>
    </source>
</evidence>